<dbReference type="GO" id="GO:0003677">
    <property type="term" value="F:DNA binding"/>
    <property type="evidence" value="ECO:0007669"/>
    <property type="project" value="UniProtKB-UniRule"/>
</dbReference>
<reference evidence="11" key="1">
    <citation type="submission" date="2022-12" db="EMBL/GenBank/DDBJ databases">
        <title>Species Delineation and Comparative Genomics within the Campylobacter ureolyticus Complex.</title>
        <authorList>
            <person name="Maki J."/>
            <person name="Howard M."/>
            <person name="Connelly S."/>
            <person name="Hardy D.J."/>
            <person name="Cameron A."/>
        </authorList>
    </citation>
    <scope>NUCLEOTIDE SEQUENCE</scope>
    <source>
        <strain evidence="11">URMC_786</strain>
    </source>
</reference>
<dbReference type="GO" id="GO:0009380">
    <property type="term" value="C:excinuclease repair complex"/>
    <property type="evidence" value="ECO:0007669"/>
    <property type="project" value="InterPro"/>
</dbReference>
<dbReference type="InterPro" id="IPR035901">
    <property type="entry name" value="GIY-YIG_endonuc_sf"/>
</dbReference>
<dbReference type="InterPro" id="IPR001943">
    <property type="entry name" value="UVR_dom"/>
</dbReference>
<dbReference type="InterPro" id="IPR010994">
    <property type="entry name" value="RuvA_2-like"/>
</dbReference>
<dbReference type="Gene3D" id="3.40.1440.10">
    <property type="entry name" value="GIY-YIG endonuclease"/>
    <property type="match status" value="1"/>
</dbReference>
<evidence type="ECO:0000256" key="5">
    <source>
        <dbReference type="ARBA" id="ARBA00023204"/>
    </source>
</evidence>
<comment type="function">
    <text evidence="7">The UvrABC repair system catalyzes the recognition and processing of DNA lesions. UvrC both incises the 5' and 3' sides of the lesion. The N-terminal half is responsible for the 3' incision and the C-terminal half is responsible for the 5' incision.</text>
</comment>
<dbReference type="AlphaFoldDB" id="A0A9Q4PTE7"/>
<keyword evidence="2 7" id="KW-0227">DNA damage</keyword>
<comment type="similarity">
    <text evidence="7">Belongs to the UvrC family.</text>
</comment>
<dbReference type="GO" id="GO:0005737">
    <property type="term" value="C:cytoplasm"/>
    <property type="evidence" value="ECO:0007669"/>
    <property type="project" value="UniProtKB-SubCell"/>
</dbReference>
<evidence type="ECO:0000259" key="8">
    <source>
        <dbReference type="PROSITE" id="PS50151"/>
    </source>
</evidence>
<dbReference type="SMART" id="SM00465">
    <property type="entry name" value="GIYc"/>
    <property type="match status" value="1"/>
</dbReference>
<dbReference type="CDD" id="cd10434">
    <property type="entry name" value="GIY-YIG_UvrC_Cho"/>
    <property type="match status" value="1"/>
</dbReference>
<dbReference type="Pfam" id="PF08459">
    <property type="entry name" value="UvrC_RNaseH_dom"/>
    <property type="match status" value="1"/>
</dbReference>
<dbReference type="SUPFAM" id="SSF82771">
    <property type="entry name" value="GIY-YIG endonuclease"/>
    <property type="match status" value="1"/>
</dbReference>
<comment type="subcellular location">
    <subcellularLocation>
        <location evidence="7">Cytoplasm</location>
    </subcellularLocation>
</comment>
<proteinExistence type="inferred from homology"/>
<dbReference type="GO" id="GO:0009381">
    <property type="term" value="F:excinuclease ABC activity"/>
    <property type="evidence" value="ECO:0007669"/>
    <property type="project" value="UniProtKB-UniRule"/>
</dbReference>
<comment type="caution">
    <text evidence="11">The sequence shown here is derived from an EMBL/GenBank/DDBJ whole genome shotgun (WGS) entry which is preliminary data.</text>
</comment>
<dbReference type="GO" id="GO:0006289">
    <property type="term" value="P:nucleotide-excision repair"/>
    <property type="evidence" value="ECO:0007669"/>
    <property type="project" value="UniProtKB-UniRule"/>
</dbReference>
<dbReference type="PANTHER" id="PTHR30562">
    <property type="entry name" value="UVRC/OXIDOREDUCTASE"/>
    <property type="match status" value="1"/>
</dbReference>
<dbReference type="RefSeq" id="WP_269479498.1">
    <property type="nucleotide sequence ID" value="NZ_JAPXGH010000003.1"/>
</dbReference>
<dbReference type="Gene3D" id="4.10.860.10">
    <property type="entry name" value="UVR domain"/>
    <property type="match status" value="1"/>
</dbReference>
<evidence type="ECO:0000256" key="6">
    <source>
        <dbReference type="ARBA" id="ARBA00023236"/>
    </source>
</evidence>
<evidence type="ECO:0000256" key="7">
    <source>
        <dbReference type="HAMAP-Rule" id="MF_00203"/>
    </source>
</evidence>
<dbReference type="Pfam" id="PF22920">
    <property type="entry name" value="UvrC_RNaseH"/>
    <property type="match status" value="1"/>
</dbReference>
<dbReference type="GO" id="GO:0009432">
    <property type="term" value="P:SOS response"/>
    <property type="evidence" value="ECO:0007669"/>
    <property type="project" value="UniProtKB-UniRule"/>
</dbReference>
<dbReference type="Pfam" id="PF01541">
    <property type="entry name" value="GIY-YIG"/>
    <property type="match status" value="1"/>
</dbReference>
<keyword evidence="1 7" id="KW-0963">Cytoplasm</keyword>
<keyword evidence="5 7" id="KW-0234">DNA repair</keyword>
<protein>
    <recommendedName>
        <fullName evidence="7">UvrABC system protein C</fullName>
        <shortName evidence="7">Protein UvrC</shortName>
    </recommendedName>
    <alternativeName>
        <fullName evidence="7">Excinuclease ABC subunit C</fullName>
    </alternativeName>
</protein>
<dbReference type="InterPro" id="IPR004791">
    <property type="entry name" value="UvrC"/>
</dbReference>
<evidence type="ECO:0000256" key="3">
    <source>
        <dbReference type="ARBA" id="ARBA00022769"/>
    </source>
</evidence>
<name>A0A9Q4PTE7_9BACT</name>
<feature type="domain" description="GIY-YIG" evidence="9">
    <location>
        <begin position="11"/>
        <end position="96"/>
    </location>
</feature>
<evidence type="ECO:0000259" key="10">
    <source>
        <dbReference type="PROSITE" id="PS50165"/>
    </source>
</evidence>
<evidence type="ECO:0000313" key="12">
    <source>
        <dbReference type="Proteomes" id="UP001075461"/>
    </source>
</evidence>
<keyword evidence="3 7" id="KW-0228">DNA excision</keyword>
<dbReference type="FunFam" id="3.40.1440.10:FF:000001">
    <property type="entry name" value="UvrABC system protein C"/>
    <property type="match status" value="1"/>
</dbReference>
<dbReference type="InterPro" id="IPR038476">
    <property type="entry name" value="UvrC_RNase_H_dom_sf"/>
</dbReference>
<evidence type="ECO:0000256" key="1">
    <source>
        <dbReference type="ARBA" id="ARBA00022490"/>
    </source>
</evidence>
<keyword evidence="6 7" id="KW-0742">SOS response</keyword>
<dbReference type="PROSITE" id="PS50164">
    <property type="entry name" value="GIY_YIG"/>
    <property type="match status" value="1"/>
</dbReference>
<dbReference type="SUPFAM" id="SSF47781">
    <property type="entry name" value="RuvA domain 2-like"/>
    <property type="match status" value="1"/>
</dbReference>
<evidence type="ECO:0000256" key="4">
    <source>
        <dbReference type="ARBA" id="ARBA00022881"/>
    </source>
</evidence>
<dbReference type="InterPro" id="IPR001162">
    <property type="entry name" value="UvrC_RNase_H_dom"/>
</dbReference>
<dbReference type="Gene3D" id="3.30.420.340">
    <property type="entry name" value="UvrC, RNAse H endonuclease domain"/>
    <property type="match status" value="1"/>
</dbReference>
<accession>A0A9Q4PTE7</accession>
<dbReference type="InterPro" id="IPR047296">
    <property type="entry name" value="GIY-YIG_UvrC_Cho"/>
</dbReference>
<gene>
    <name evidence="7 11" type="primary">uvrC</name>
    <name evidence="11" type="ORF">O6B92_01385</name>
</gene>
<dbReference type="InterPro" id="IPR050066">
    <property type="entry name" value="UvrABC_protein_C"/>
</dbReference>
<evidence type="ECO:0000313" key="11">
    <source>
        <dbReference type="EMBL" id="MCZ6161002.1"/>
    </source>
</evidence>
<dbReference type="InterPro" id="IPR036876">
    <property type="entry name" value="UVR_dom_sf"/>
</dbReference>
<evidence type="ECO:0000256" key="2">
    <source>
        <dbReference type="ARBA" id="ARBA00022763"/>
    </source>
</evidence>
<feature type="domain" description="UVR" evidence="8">
    <location>
        <begin position="202"/>
        <end position="237"/>
    </location>
</feature>
<dbReference type="Proteomes" id="UP001075461">
    <property type="component" value="Unassembled WGS sequence"/>
</dbReference>
<dbReference type="InterPro" id="IPR000305">
    <property type="entry name" value="GIY-YIG_endonuc"/>
</dbReference>
<evidence type="ECO:0000259" key="9">
    <source>
        <dbReference type="PROSITE" id="PS50164"/>
    </source>
</evidence>
<organism evidence="11 12">
    <name type="scientific">Campylobacter ureolyticus</name>
    <dbReference type="NCBI Taxonomy" id="827"/>
    <lineage>
        <taxon>Bacteria</taxon>
        <taxon>Pseudomonadati</taxon>
        <taxon>Campylobacterota</taxon>
        <taxon>Epsilonproteobacteria</taxon>
        <taxon>Campylobacterales</taxon>
        <taxon>Campylobacteraceae</taxon>
        <taxon>Campylobacter</taxon>
    </lineage>
</organism>
<feature type="domain" description="UvrC family homology region profile" evidence="10">
    <location>
        <begin position="253"/>
        <end position="476"/>
    </location>
</feature>
<sequence>MLINDIKSLPNLPGVYEYFDENAKLLYVGKAKNLKKRVRSYFSFTPNLAPNPRVSLRIQKMINESIHLKYIVTKSEADALILENSFIKQLNPKYNILLRDDKTYPYIYIDLNENFPRFNITRKVIKGSNIKYFGPYFKGSREILETLYMKFKLVQKKGCLKNKKACLFYQINRCLAPCEEKITKKEYDLIIKDALYALKNPTSMVEYLKELMLKYSLNENYEEAANLRDKIEMLKESDQKIEVDLARLEDFEVFAINSFQGFACAVRLSIRDGKITNSNSKIINLKNFENLEKSEIDEIYKQTLLDAFPAESPVAVSKIYVNDDFLDIGLVGEILETRHSKKFEIIVPKIGEKRKICNIAHQNAKINIQKHLKAYDFEFLNTIKKYFGFTNLPINIEAYDNSHMFGSAVIGAMIAYNEDGFNKQNYRHAHLKSNNDYDQMKEYLTMRVNRFDKLNPPDLWVIDGGIALLNLADEILKSVGANVDIIAISKEKVDAKAYRSKGAAKDKLYTKNGEFLLPPSDKKLQFFQKLRDEAHRFAISFHQKTKRKNDLQKSNLIKSGLSEGKIKKLLDYFGSFEKIYDSNFDEISNLIGKTAAKKNIFIKKTENIW</sequence>
<dbReference type="PROSITE" id="PS50165">
    <property type="entry name" value="UVRC"/>
    <property type="match status" value="1"/>
</dbReference>
<dbReference type="PROSITE" id="PS50151">
    <property type="entry name" value="UVR"/>
    <property type="match status" value="1"/>
</dbReference>
<dbReference type="EMBL" id="JAPXGP010000001">
    <property type="protein sequence ID" value="MCZ6161002.1"/>
    <property type="molecule type" value="Genomic_DNA"/>
</dbReference>
<dbReference type="Pfam" id="PF02151">
    <property type="entry name" value="UVR"/>
    <property type="match status" value="1"/>
</dbReference>
<dbReference type="NCBIfam" id="TIGR00194">
    <property type="entry name" value="uvrC"/>
    <property type="match status" value="1"/>
</dbReference>
<comment type="subunit">
    <text evidence="7">Interacts with UvrB in an incision complex.</text>
</comment>
<dbReference type="SUPFAM" id="SSF46600">
    <property type="entry name" value="C-terminal UvrC-binding domain of UvrB"/>
    <property type="match status" value="1"/>
</dbReference>
<dbReference type="PANTHER" id="PTHR30562:SF1">
    <property type="entry name" value="UVRABC SYSTEM PROTEIN C"/>
    <property type="match status" value="1"/>
</dbReference>
<keyword evidence="4 7" id="KW-0267">Excision nuclease</keyword>
<dbReference type="HAMAP" id="MF_00203">
    <property type="entry name" value="UvrC"/>
    <property type="match status" value="1"/>
</dbReference>